<dbReference type="Proteomes" id="UP000271708">
    <property type="component" value="Chromosome"/>
</dbReference>
<reference evidence="5" key="3">
    <citation type="submission" date="2019-11" db="EMBL/GenBank/DDBJ databases">
        <authorList>
            <person name="Zhao Q."/>
        </authorList>
    </citation>
    <scope>NUCLEOTIDE SEQUENCE</scope>
    <source>
        <strain evidence="5">M714</strain>
    </source>
</reference>
<feature type="region of interest" description="Disordered" evidence="2">
    <location>
        <begin position="119"/>
        <end position="138"/>
    </location>
</feature>
<name>A0A176QDV9_9MICO</name>
<evidence type="ECO:0000313" key="4">
    <source>
        <dbReference type="EMBL" id="OAB87959.1"/>
    </source>
</evidence>
<organism evidence="4 6">
    <name type="scientific">Janibacter melonis</name>
    <dbReference type="NCBI Taxonomy" id="262209"/>
    <lineage>
        <taxon>Bacteria</taxon>
        <taxon>Bacillati</taxon>
        <taxon>Actinomycetota</taxon>
        <taxon>Actinomycetes</taxon>
        <taxon>Micrococcales</taxon>
        <taxon>Intrasporangiaceae</taxon>
        <taxon>Janibacter</taxon>
    </lineage>
</organism>
<feature type="domain" description="Activator of Hsp90 ATPase homologue 1/2-like C-terminal" evidence="3">
    <location>
        <begin position="12"/>
        <end position="150"/>
    </location>
</feature>
<dbReference type="InterPro" id="IPR023393">
    <property type="entry name" value="START-like_dom_sf"/>
</dbReference>
<reference evidence="5 7" key="2">
    <citation type="submission" date="2019-09" db="EMBL/GenBank/DDBJ databases">
        <title>Complete Genome Sequence of Janibacter melonis M714 with both human health impact and industrial applications.</title>
        <authorList>
            <person name="Jin M."/>
            <person name="Zhao Q.R."/>
        </authorList>
    </citation>
    <scope>NUCLEOTIDE SEQUENCE [LARGE SCALE GENOMIC DNA]</scope>
    <source>
        <strain evidence="5 7">M714</strain>
    </source>
</reference>
<dbReference type="GeneID" id="59160542"/>
<gene>
    <name evidence="4" type="ORF">AWH69_08060</name>
    <name evidence="5" type="ORF">EEW87_005180</name>
</gene>
<evidence type="ECO:0000256" key="1">
    <source>
        <dbReference type="ARBA" id="ARBA00006817"/>
    </source>
</evidence>
<dbReference type="KEGG" id="jme:EEW87_005180"/>
<reference evidence="4 6" key="1">
    <citation type="submission" date="2016-01" db="EMBL/GenBank/DDBJ databases">
        <title>Janibacter melonis strain CD11_4 genome sequencing and assembly.</title>
        <authorList>
            <person name="Nair G.R."/>
            <person name="Kaur G."/>
            <person name="Chander A.M."/>
            <person name="Mayilraj S."/>
        </authorList>
    </citation>
    <scope>NUCLEOTIDE SEQUENCE [LARGE SCALE GENOMIC DNA]</scope>
    <source>
        <strain evidence="4 6">CD11-4</strain>
    </source>
</reference>
<evidence type="ECO:0000313" key="5">
    <source>
        <dbReference type="EMBL" id="QFQ29856.1"/>
    </source>
</evidence>
<dbReference type="Proteomes" id="UP000076976">
    <property type="component" value="Unassembled WGS sequence"/>
</dbReference>
<dbReference type="OrthoDB" id="9815653at2"/>
<protein>
    <submittedName>
        <fullName evidence="5">Transcriptional regulator</fullName>
    </submittedName>
</protein>
<dbReference type="RefSeq" id="WP_068273853.1">
    <property type="nucleotide sequence ID" value="NZ_CAJGVC010000001.1"/>
</dbReference>
<dbReference type="AlphaFoldDB" id="A0A176QDV9"/>
<sequence length="168" mass="18670">MSQTQMYRIFIDATPERVWQAITTPEMSRMYGYTGDVSYDLRPGGDFRHHASEQMLEMGMPEVVVTGEVLESDPPRRLVQTWAPVWIPEEPAGTLTWDIEVTADGATRLTLTHDVTDRPQTAEQVAGNPDPSGLGGGGWPWVLSGIKTVLERGEPMERGVWERQASAS</sequence>
<proteinExistence type="inferred from homology"/>
<dbReference type="Gene3D" id="3.30.530.20">
    <property type="match status" value="1"/>
</dbReference>
<evidence type="ECO:0000313" key="7">
    <source>
        <dbReference type="Proteomes" id="UP000271708"/>
    </source>
</evidence>
<dbReference type="SUPFAM" id="SSF55961">
    <property type="entry name" value="Bet v1-like"/>
    <property type="match status" value="1"/>
</dbReference>
<dbReference type="Pfam" id="PF08327">
    <property type="entry name" value="AHSA1"/>
    <property type="match status" value="1"/>
</dbReference>
<dbReference type="InterPro" id="IPR013538">
    <property type="entry name" value="ASHA1/2-like_C"/>
</dbReference>
<keyword evidence="6" id="KW-1185">Reference proteome</keyword>
<dbReference type="EMBL" id="CP044548">
    <property type="protein sequence ID" value="QFQ29856.1"/>
    <property type="molecule type" value="Genomic_DNA"/>
</dbReference>
<dbReference type="STRING" id="262209.AWH69_08060"/>
<evidence type="ECO:0000313" key="6">
    <source>
        <dbReference type="Proteomes" id="UP000076976"/>
    </source>
</evidence>
<dbReference type="EMBL" id="LQZG01000002">
    <property type="protein sequence ID" value="OAB87959.1"/>
    <property type="molecule type" value="Genomic_DNA"/>
</dbReference>
<evidence type="ECO:0000259" key="3">
    <source>
        <dbReference type="Pfam" id="PF08327"/>
    </source>
</evidence>
<comment type="similarity">
    <text evidence="1">Belongs to the AHA1 family.</text>
</comment>
<evidence type="ECO:0000256" key="2">
    <source>
        <dbReference type="SAM" id="MobiDB-lite"/>
    </source>
</evidence>
<accession>A0A176QDV9</accession>